<feature type="domain" description="ABC transmembrane type-1" evidence="9">
    <location>
        <begin position="21"/>
        <end position="292"/>
    </location>
</feature>
<comment type="caution">
    <text evidence="10">The sequence shown here is derived from an EMBL/GenBank/DDBJ whole genome shotgun (WGS) entry which is preliminary data.</text>
</comment>
<comment type="subcellular location">
    <subcellularLocation>
        <location evidence="1">Cell membrane</location>
        <topology evidence="1">Multi-pass membrane protein</topology>
    </subcellularLocation>
</comment>
<evidence type="ECO:0000256" key="3">
    <source>
        <dbReference type="ARBA" id="ARBA00022741"/>
    </source>
</evidence>
<dbReference type="SUPFAM" id="SSF90123">
    <property type="entry name" value="ABC transporter transmembrane region"/>
    <property type="match status" value="1"/>
</dbReference>
<feature type="transmembrane region" description="Helical" evidence="7">
    <location>
        <begin position="149"/>
        <end position="169"/>
    </location>
</feature>
<evidence type="ECO:0000256" key="7">
    <source>
        <dbReference type="SAM" id="Phobius"/>
    </source>
</evidence>
<evidence type="ECO:0000256" key="5">
    <source>
        <dbReference type="ARBA" id="ARBA00022989"/>
    </source>
</evidence>
<evidence type="ECO:0000259" key="8">
    <source>
        <dbReference type="PROSITE" id="PS50893"/>
    </source>
</evidence>
<keyword evidence="3" id="KW-0547">Nucleotide-binding</keyword>
<sequence>MRTADRLVAGAIRRGGPAVGVLAVTSVAGGVLALALPYTLGRTADARSGGWLAVSVAVVGLLVVCDTLGVWAGAASGAQAAAWLRHRLLRQVVGVGPGLTRSIPEGDLVTRLGMNAEEVGRAPDAAITGVTMLIPAVGSLVALLLIDPWLALTLVAGLTVIVLVLRAFLRTSTALAGEYQEAQADIASRLVDAVAGVRTIAAAGTAAQETRRVLAALPQVRAHAMELWRVRAQAGVQAAVVIPLLEVCVLGVGGFRLASGDLTAGELYAAARYVVLGAGLGSALGYVSQVARARAAARRLAEVLDECPTPHGVRHLPAGPGALTFHDVMAAGLHIPNLKVPGGAAVAVVGRSGSGKSRLAGLAARLTDPARGQVLLDDVPLHRLSRTALRQAIGVAFERPALVGETVADTIGPGAEEAAHAAGAGTFIRRLPSGYATALAEAPMSGGERQRIGLARAFAHGDRLLVLDDATSSLDTITEHQVGRALSADSRTRLIVTHRAAMAARADLVIWLEHGRVRGYDRHGRLWRNPDYRAVFQAEAS</sequence>
<protein>
    <submittedName>
        <fullName evidence="10">ABC transporter ATP-binding protein</fullName>
    </submittedName>
</protein>
<reference evidence="10 11" key="1">
    <citation type="submission" date="2019-10" db="EMBL/GenBank/DDBJ databases">
        <title>Whole genome shotgun sequence of Acrocarpospora corrugata NBRC 13972.</title>
        <authorList>
            <person name="Ichikawa N."/>
            <person name="Kimura A."/>
            <person name="Kitahashi Y."/>
            <person name="Komaki H."/>
            <person name="Oguchi A."/>
        </authorList>
    </citation>
    <scope>NUCLEOTIDE SEQUENCE [LARGE SCALE GENOMIC DNA]</scope>
    <source>
        <strain evidence="10 11">NBRC 13972</strain>
    </source>
</reference>
<evidence type="ECO:0000256" key="1">
    <source>
        <dbReference type="ARBA" id="ARBA00004651"/>
    </source>
</evidence>
<dbReference type="InterPro" id="IPR003439">
    <property type="entry name" value="ABC_transporter-like_ATP-bd"/>
</dbReference>
<dbReference type="SUPFAM" id="SSF52540">
    <property type="entry name" value="P-loop containing nucleoside triphosphate hydrolases"/>
    <property type="match status" value="1"/>
</dbReference>
<keyword evidence="6 7" id="KW-0472">Membrane</keyword>
<feature type="domain" description="ABC transporter" evidence="8">
    <location>
        <begin position="318"/>
        <end position="539"/>
    </location>
</feature>
<accession>A0A5M3WAK4</accession>
<name>A0A5M3WAK4_9ACTN</name>
<dbReference type="Pfam" id="PF00664">
    <property type="entry name" value="ABC_membrane"/>
    <property type="match status" value="1"/>
</dbReference>
<keyword evidence="11" id="KW-1185">Reference proteome</keyword>
<feature type="transmembrane region" description="Helical" evidence="7">
    <location>
        <begin position="52"/>
        <end position="78"/>
    </location>
</feature>
<keyword evidence="5 7" id="KW-1133">Transmembrane helix</keyword>
<keyword evidence="4 10" id="KW-0067">ATP-binding</keyword>
<dbReference type="InterPro" id="IPR011527">
    <property type="entry name" value="ABC1_TM_dom"/>
</dbReference>
<dbReference type="OrthoDB" id="9806127at2"/>
<evidence type="ECO:0000256" key="2">
    <source>
        <dbReference type="ARBA" id="ARBA00022692"/>
    </source>
</evidence>
<dbReference type="Gene3D" id="3.40.50.300">
    <property type="entry name" value="P-loop containing nucleotide triphosphate hydrolases"/>
    <property type="match status" value="1"/>
</dbReference>
<dbReference type="InterPro" id="IPR027417">
    <property type="entry name" value="P-loop_NTPase"/>
</dbReference>
<dbReference type="AlphaFoldDB" id="A0A5M3WAK4"/>
<dbReference type="GO" id="GO:0005886">
    <property type="term" value="C:plasma membrane"/>
    <property type="evidence" value="ECO:0007669"/>
    <property type="project" value="UniProtKB-SubCell"/>
</dbReference>
<dbReference type="SMART" id="SM00382">
    <property type="entry name" value="AAA"/>
    <property type="match status" value="1"/>
</dbReference>
<dbReference type="GO" id="GO:0005524">
    <property type="term" value="F:ATP binding"/>
    <property type="evidence" value="ECO:0007669"/>
    <property type="project" value="UniProtKB-KW"/>
</dbReference>
<dbReference type="InterPro" id="IPR039421">
    <property type="entry name" value="Type_1_exporter"/>
</dbReference>
<dbReference type="PROSITE" id="PS00211">
    <property type="entry name" value="ABC_TRANSPORTER_1"/>
    <property type="match status" value="1"/>
</dbReference>
<organism evidence="10 11">
    <name type="scientific">Acrocarpospora corrugata</name>
    <dbReference type="NCBI Taxonomy" id="35763"/>
    <lineage>
        <taxon>Bacteria</taxon>
        <taxon>Bacillati</taxon>
        <taxon>Actinomycetota</taxon>
        <taxon>Actinomycetes</taxon>
        <taxon>Streptosporangiales</taxon>
        <taxon>Streptosporangiaceae</taxon>
        <taxon>Acrocarpospora</taxon>
    </lineage>
</organism>
<dbReference type="Proteomes" id="UP000334990">
    <property type="component" value="Unassembled WGS sequence"/>
</dbReference>
<evidence type="ECO:0000313" key="11">
    <source>
        <dbReference type="Proteomes" id="UP000334990"/>
    </source>
</evidence>
<feature type="transmembrane region" description="Helical" evidence="7">
    <location>
        <begin position="270"/>
        <end position="291"/>
    </location>
</feature>
<dbReference type="RefSeq" id="WP_155340324.1">
    <property type="nucleotide sequence ID" value="NZ_BAAABN010000093.1"/>
</dbReference>
<gene>
    <name evidence="10" type="ORF">Acor_62810</name>
</gene>
<keyword evidence="2 7" id="KW-0812">Transmembrane</keyword>
<proteinExistence type="predicted"/>
<dbReference type="GO" id="GO:0016887">
    <property type="term" value="F:ATP hydrolysis activity"/>
    <property type="evidence" value="ECO:0007669"/>
    <property type="project" value="InterPro"/>
</dbReference>
<dbReference type="Pfam" id="PF00005">
    <property type="entry name" value="ABC_tran"/>
    <property type="match status" value="1"/>
</dbReference>
<dbReference type="PROSITE" id="PS50893">
    <property type="entry name" value="ABC_TRANSPORTER_2"/>
    <property type="match status" value="1"/>
</dbReference>
<dbReference type="InterPro" id="IPR017871">
    <property type="entry name" value="ABC_transporter-like_CS"/>
</dbReference>
<dbReference type="Gene3D" id="1.20.1560.10">
    <property type="entry name" value="ABC transporter type 1, transmembrane domain"/>
    <property type="match status" value="1"/>
</dbReference>
<feature type="transmembrane region" description="Helical" evidence="7">
    <location>
        <begin position="21"/>
        <end position="40"/>
    </location>
</feature>
<dbReference type="PROSITE" id="PS50929">
    <property type="entry name" value="ABC_TM1F"/>
    <property type="match status" value="1"/>
</dbReference>
<evidence type="ECO:0000313" key="10">
    <source>
        <dbReference type="EMBL" id="GES04213.1"/>
    </source>
</evidence>
<feature type="transmembrane region" description="Helical" evidence="7">
    <location>
        <begin position="234"/>
        <end position="258"/>
    </location>
</feature>
<evidence type="ECO:0000256" key="4">
    <source>
        <dbReference type="ARBA" id="ARBA00022840"/>
    </source>
</evidence>
<evidence type="ECO:0000256" key="6">
    <source>
        <dbReference type="ARBA" id="ARBA00023136"/>
    </source>
</evidence>
<dbReference type="CDD" id="cd03228">
    <property type="entry name" value="ABCC_MRP_Like"/>
    <property type="match status" value="1"/>
</dbReference>
<dbReference type="InterPro" id="IPR036640">
    <property type="entry name" value="ABC1_TM_sf"/>
</dbReference>
<evidence type="ECO:0000259" key="9">
    <source>
        <dbReference type="PROSITE" id="PS50929"/>
    </source>
</evidence>
<dbReference type="PANTHER" id="PTHR43394">
    <property type="entry name" value="ATP-DEPENDENT PERMEASE MDL1, MITOCHONDRIAL"/>
    <property type="match status" value="1"/>
</dbReference>
<dbReference type="EMBL" id="BLAD01000078">
    <property type="protein sequence ID" value="GES04213.1"/>
    <property type="molecule type" value="Genomic_DNA"/>
</dbReference>
<dbReference type="InterPro" id="IPR003593">
    <property type="entry name" value="AAA+_ATPase"/>
</dbReference>
<dbReference type="PANTHER" id="PTHR43394:SF1">
    <property type="entry name" value="ATP-BINDING CASSETTE SUB-FAMILY B MEMBER 10, MITOCHONDRIAL"/>
    <property type="match status" value="1"/>
</dbReference>
<feature type="transmembrane region" description="Helical" evidence="7">
    <location>
        <begin position="125"/>
        <end position="143"/>
    </location>
</feature>
<dbReference type="GO" id="GO:0015421">
    <property type="term" value="F:ABC-type oligopeptide transporter activity"/>
    <property type="evidence" value="ECO:0007669"/>
    <property type="project" value="TreeGrafter"/>
</dbReference>